<evidence type="ECO:0000259" key="13">
    <source>
        <dbReference type="PROSITE" id="PS50885"/>
    </source>
</evidence>
<dbReference type="Pfam" id="PF00672">
    <property type="entry name" value="HAMP"/>
    <property type="match status" value="1"/>
</dbReference>
<evidence type="ECO:0000256" key="10">
    <source>
        <dbReference type="ARBA" id="ARBA00023136"/>
    </source>
</evidence>
<dbReference type="Pfam" id="PF00512">
    <property type="entry name" value="HisKA"/>
    <property type="match status" value="1"/>
</dbReference>
<keyword evidence="10 11" id="KW-0472">Membrane</keyword>
<dbReference type="InterPro" id="IPR050428">
    <property type="entry name" value="TCS_sensor_his_kinase"/>
</dbReference>
<evidence type="ECO:0000256" key="3">
    <source>
        <dbReference type="ARBA" id="ARBA00012438"/>
    </source>
</evidence>
<dbReference type="PANTHER" id="PTHR45436">
    <property type="entry name" value="SENSOR HISTIDINE KINASE YKOH"/>
    <property type="match status" value="1"/>
</dbReference>
<dbReference type="InterPro" id="IPR004358">
    <property type="entry name" value="Sig_transdc_His_kin-like_C"/>
</dbReference>
<dbReference type="SMART" id="SM00304">
    <property type="entry name" value="HAMP"/>
    <property type="match status" value="1"/>
</dbReference>
<evidence type="ECO:0000256" key="4">
    <source>
        <dbReference type="ARBA" id="ARBA00022553"/>
    </source>
</evidence>
<dbReference type="CDD" id="cd00082">
    <property type="entry name" value="HisKA"/>
    <property type="match status" value="1"/>
</dbReference>
<dbReference type="SUPFAM" id="SSF158472">
    <property type="entry name" value="HAMP domain-like"/>
    <property type="match status" value="1"/>
</dbReference>
<keyword evidence="6 11" id="KW-0812">Transmembrane</keyword>
<dbReference type="SMART" id="SM00387">
    <property type="entry name" value="HATPase_c"/>
    <property type="match status" value="1"/>
</dbReference>
<proteinExistence type="predicted"/>
<dbReference type="CDD" id="cd06225">
    <property type="entry name" value="HAMP"/>
    <property type="match status" value="1"/>
</dbReference>
<evidence type="ECO:0000256" key="5">
    <source>
        <dbReference type="ARBA" id="ARBA00022679"/>
    </source>
</evidence>
<dbReference type="SUPFAM" id="SSF55874">
    <property type="entry name" value="ATPase domain of HSP90 chaperone/DNA topoisomerase II/histidine kinase"/>
    <property type="match status" value="1"/>
</dbReference>
<keyword evidence="15" id="KW-1185">Reference proteome</keyword>
<accession>A0A8I1KK88</accession>
<comment type="subcellular location">
    <subcellularLocation>
        <location evidence="2">Membrane</location>
    </subcellularLocation>
</comment>
<dbReference type="PROSITE" id="PS50885">
    <property type="entry name" value="HAMP"/>
    <property type="match status" value="1"/>
</dbReference>
<feature type="transmembrane region" description="Helical" evidence="11">
    <location>
        <begin position="167"/>
        <end position="186"/>
    </location>
</feature>
<organism evidence="14 15">
    <name type="scientific">Rhodomicrobium udaipurense</name>
    <dbReference type="NCBI Taxonomy" id="1202716"/>
    <lineage>
        <taxon>Bacteria</taxon>
        <taxon>Pseudomonadati</taxon>
        <taxon>Pseudomonadota</taxon>
        <taxon>Alphaproteobacteria</taxon>
        <taxon>Hyphomicrobiales</taxon>
        <taxon>Hyphomicrobiaceae</taxon>
        <taxon>Rhodomicrobium</taxon>
    </lineage>
</organism>
<evidence type="ECO:0000256" key="11">
    <source>
        <dbReference type="SAM" id="Phobius"/>
    </source>
</evidence>
<dbReference type="Gene3D" id="3.30.565.10">
    <property type="entry name" value="Histidine kinase-like ATPase, C-terminal domain"/>
    <property type="match status" value="1"/>
</dbReference>
<evidence type="ECO:0000313" key="14">
    <source>
        <dbReference type="EMBL" id="MBJ7544692.1"/>
    </source>
</evidence>
<dbReference type="Proteomes" id="UP000623250">
    <property type="component" value="Unassembled WGS sequence"/>
</dbReference>
<protein>
    <recommendedName>
        <fullName evidence="3">histidine kinase</fullName>
        <ecNumber evidence="3">2.7.13.3</ecNumber>
    </recommendedName>
</protein>
<dbReference type="PROSITE" id="PS50109">
    <property type="entry name" value="HIS_KIN"/>
    <property type="match status" value="1"/>
</dbReference>
<dbReference type="InterPro" id="IPR003661">
    <property type="entry name" value="HisK_dim/P_dom"/>
</dbReference>
<keyword evidence="5" id="KW-0808">Transferase</keyword>
<dbReference type="InterPro" id="IPR003594">
    <property type="entry name" value="HATPase_dom"/>
</dbReference>
<dbReference type="GO" id="GO:0000155">
    <property type="term" value="F:phosphorelay sensor kinase activity"/>
    <property type="evidence" value="ECO:0007669"/>
    <property type="project" value="InterPro"/>
</dbReference>
<dbReference type="PANTHER" id="PTHR45436:SF8">
    <property type="entry name" value="HISTIDINE KINASE"/>
    <property type="match status" value="1"/>
</dbReference>
<evidence type="ECO:0000256" key="9">
    <source>
        <dbReference type="ARBA" id="ARBA00023012"/>
    </source>
</evidence>
<dbReference type="SUPFAM" id="SSF47384">
    <property type="entry name" value="Homodimeric domain of signal transducing histidine kinase"/>
    <property type="match status" value="1"/>
</dbReference>
<evidence type="ECO:0000259" key="12">
    <source>
        <dbReference type="PROSITE" id="PS50109"/>
    </source>
</evidence>
<evidence type="ECO:0000256" key="1">
    <source>
        <dbReference type="ARBA" id="ARBA00000085"/>
    </source>
</evidence>
<dbReference type="AlphaFoldDB" id="A0A8I1KK88"/>
<dbReference type="SMART" id="SM00388">
    <property type="entry name" value="HisKA"/>
    <property type="match status" value="1"/>
</dbReference>
<evidence type="ECO:0000256" key="7">
    <source>
        <dbReference type="ARBA" id="ARBA00022777"/>
    </source>
</evidence>
<keyword evidence="4" id="KW-0597">Phosphoprotein</keyword>
<feature type="domain" description="HAMP" evidence="13">
    <location>
        <begin position="188"/>
        <end position="241"/>
    </location>
</feature>
<dbReference type="Gene3D" id="6.10.340.10">
    <property type="match status" value="1"/>
</dbReference>
<dbReference type="InterPro" id="IPR005467">
    <property type="entry name" value="His_kinase_dom"/>
</dbReference>
<keyword evidence="8 11" id="KW-1133">Transmembrane helix</keyword>
<dbReference type="InterPro" id="IPR003660">
    <property type="entry name" value="HAMP_dom"/>
</dbReference>
<dbReference type="InterPro" id="IPR036890">
    <property type="entry name" value="HATPase_C_sf"/>
</dbReference>
<evidence type="ECO:0000313" key="15">
    <source>
        <dbReference type="Proteomes" id="UP000623250"/>
    </source>
</evidence>
<gene>
    <name evidence="14" type="ORF">JDN41_14150</name>
</gene>
<dbReference type="Pfam" id="PF02518">
    <property type="entry name" value="HATPase_c"/>
    <property type="match status" value="1"/>
</dbReference>
<dbReference type="Gene3D" id="1.10.287.130">
    <property type="match status" value="1"/>
</dbReference>
<comment type="caution">
    <text evidence="14">The sequence shown here is derived from an EMBL/GenBank/DDBJ whole genome shotgun (WGS) entry which is preliminary data.</text>
</comment>
<dbReference type="EMBL" id="JAEMUK010000080">
    <property type="protein sequence ID" value="MBJ7544692.1"/>
    <property type="molecule type" value="Genomic_DNA"/>
</dbReference>
<dbReference type="EC" id="2.7.13.3" evidence="3"/>
<comment type="catalytic activity">
    <reaction evidence="1">
        <text>ATP + protein L-histidine = ADP + protein N-phospho-L-histidine.</text>
        <dbReference type="EC" id="2.7.13.3"/>
    </reaction>
</comment>
<reference evidence="14 15" key="1">
    <citation type="submission" date="2020-12" db="EMBL/GenBank/DDBJ databases">
        <title>Revised draft genomes of Rhodomicrobium vannielii ATCC 17100 and Rhodomicrobium udaipurense JA643.</title>
        <authorList>
            <person name="Conners E.M."/>
            <person name="Davenport E.J."/>
            <person name="Bose A."/>
        </authorList>
    </citation>
    <scope>NUCLEOTIDE SEQUENCE [LARGE SCALE GENOMIC DNA]</scope>
    <source>
        <strain evidence="14 15">JA643</strain>
    </source>
</reference>
<sequence>MSVANFVKLIPRLVLATPFRLFAVYVSLFCVAVAIVFMYVNIAMQGFLAQEAESAVQSDFDFLAARYNEGGQGMLGQAIGERSAASNNGLYLLTDANGRWLAGNLEAVAADLWATQGAAQFAYRKRGSDARQRQAFGIVTRLPNDLHLIVARDIENQEMLKRVLRNAFLLGYALIIGIGAAGAVIVSRRMMRRVDEASSTARAIMQGNLAQRIPVTGRADEFDRLSENLNAMLDRIQDLMVGLKNVSDNIAHDLKTPLHRLRTRAERALQSSSSPEKLSEALGSVIEEADTLIQTFDALLSIARLEAGSRSESFGPLNVCALLNDVAELYEPAAEEQGLSLTTTCASNSIMMAGEKHLIVQAVANLLDNAMKYAIQPAPEGGAKHPAVELGLEDRGDFIDILVSDNGPGIPEADRERVLQRFVRLQPSRSIPGSGLGLSLVAAVARLHEGSVSLEDNEPGLRVRLRLKKNLVAAPHNAADDPLMVTHAA</sequence>
<feature type="domain" description="Histidine kinase" evidence="12">
    <location>
        <begin position="249"/>
        <end position="471"/>
    </location>
</feature>
<name>A0A8I1KK88_9HYPH</name>
<keyword evidence="7" id="KW-0418">Kinase</keyword>
<feature type="transmembrane region" description="Helical" evidence="11">
    <location>
        <begin position="20"/>
        <end position="40"/>
    </location>
</feature>
<evidence type="ECO:0000256" key="6">
    <source>
        <dbReference type="ARBA" id="ARBA00022692"/>
    </source>
</evidence>
<dbReference type="InterPro" id="IPR036097">
    <property type="entry name" value="HisK_dim/P_sf"/>
</dbReference>
<dbReference type="RefSeq" id="WP_052037291.1">
    <property type="nucleotide sequence ID" value="NZ_JAEMUK010000080.1"/>
</dbReference>
<evidence type="ECO:0000256" key="8">
    <source>
        <dbReference type="ARBA" id="ARBA00022989"/>
    </source>
</evidence>
<dbReference type="GO" id="GO:0005886">
    <property type="term" value="C:plasma membrane"/>
    <property type="evidence" value="ECO:0007669"/>
    <property type="project" value="TreeGrafter"/>
</dbReference>
<evidence type="ECO:0000256" key="2">
    <source>
        <dbReference type="ARBA" id="ARBA00004370"/>
    </source>
</evidence>
<keyword evidence="9" id="KW-0902">Two-component regulatory system</keyword>
<dbReference type="PRINTS" id="PR00344">
    <property type="entry name" value="BCTRLSENSOR"/>
</dbReference>